<evidence type="ECO:0000256" key="2">
    <source>
        <dbReference type="ARBA" id="ARBA00022676"/>
    </source>
</evidence>
<organism evidence="5 6">
    <name type="scientific">Faecalibacterium gallinarum</name>
    <dbReference type="NCBI Taxonomy" id="2903556"/>
    <lineage>
        <taxon>Bacteria</taxon>
        <taxon>Bacillati</taxon>
        <taxon>Bacillota</taxon>
        <taxon>Clostridia</taxon>
        <taxon>Eubacteriales</taxon>
        <taxon>Oscillospiraceae</taxon>
        <taxon>Faecalibacterium</taxon>
    </lineage>
</organism>
<sequence length="427" mass="47145">MKQKCSFFLSIVGALVWLFLSIWLAVPWIAHLDEKLPLVYVLLVVFGIALLPGYLMCAMFLSNLMNRKLMPLTGAGTEQAVTVVICARNEERIIYRTIRAIAEQEYPGPIEILCVDNGSTDRTRAEILRAAEQLQSQTRRIRLLECAQPGKAYALNTALEEVKTRFFLTVDADTLLEKTAVAAIVERITVSGAACVAGNLLAAQPATWVQKMQIYDYLISIAAVKRYQGSYQSTLVAQGAFSAYDTHAVKRAGGWVQSAGEDIVLTYQLLAQGRASVYEPQAVGYTFTPGTLGALCRQRTRWAKGMIEGLRAVRPWGQPAASSGYFEALNLSIFFLDWAYVFGFLVGVVLALLGMPWFVGWLTLLTLPALLISSASVYRFQSKIPAVRIQNSFCGFICFVLFFQAIQSVCSLTGYLAALTKHALAWK</sequence>
<evidence type="ECO:0000313" key="6">
    <source>
        <dbReference type="Proteomes" id="UP001055185"/>
    </source>
</evidence>
<reference evidence="5" key="1">
    <citation type="journal article" date="2022" name="Int. J. Syst. Evol. Microbiol.">
        <title>Genome-based, phenotypic and chemotaxonomic classification of Faecalibacterium strains: proposal of three novel species Faecalibacterium duncaniae sp. nov., Faecalibacterium hattorii sp. nov. and Faecalibacterium gallinarum sp. nov. .</title>
        <authorList>
            <person name="Sakamoto M."/>
            <person name="Sakurai N."/>
            <person name="Tanno H."/>
            <person name="Iino T."/>
            <person name="Ohkuma M."/>
            <person name="Endo A."/>
        </authorList>
    </citation>
    <scope>NUCLEOTIDE SEQUENCE</scope>
    <source>
        <strain evidence="5">JCM 17207</strain>
    </source>
</reference>
<dbReference type="CDD" id="cd06423">
    <property type="entry name" value="CESA_like"/>
    <property type="match status" value="1"/>
</dbReference>
<feature type="transmembrane region" description="Helical" evidence="4">
    <location>
        <begin position="38"/>
        <end position="61"/>
    </location>
</feature>
<dbReference type="AlphaFoldDB" id="A0AA37MS75"/>
<feature type="transmembrane region" description="Helical" evidence="4">
    <location>
        <begin position="333"/>
        <end position="353"/>
    </location>
</feature>
<dbReference type="Pfam" id="PF13641">
    <property type="entry name" value="Glyco_tranf_2_3"/>
    <property type="match status" value="1"/>
</dbReference>
<dbReference type="GO" id="GO:0016757">
    <property type="term" value="F:glycosyltransferase activity"/>
    <property type="evidence" value="ECO:0007669"/>
    <property type="project" value="UniProtKB-KW"/>
</dbReference>
<feature type="transmembrane region" description="Helical" evidence="4">
    <location>
        <begin position="7"/>
        <end position="26"/>
    </location>
</feature>
<keyword evidence="4" id="KW-1133">Transmembrane helix</keyword>
<dbReference type="InterPro" id="IPR029044">
    <property type="entry name" value="Nucleotide-diphossugar_trans"/>
</dbReference>
<comment type="caution">
    <text evidence="5">The sequence shown here is derived from an EMBL/GenBank/DDBJ whole genome shotgun (WGS) entry which is preliminary data.</text>
</comment>
<dbReference type="PANTHER" id="PTHR43630">
    <property type="entry name" value="POLY-BETA-1,6-N-ACETYL-D-GLUCOSAMINE SYNTHASE"/>
    <property type="match status" value="1"/>
</dbReference>
<keyword evidence="4" id="KW-0812">Transmembrane</keyword>
<evidence type="ECO:0000256" key="3">
    <source>
        <dbReference type="ARBA" id="ARBA00022679"/>
    </source>
</evidence>
<keyword evidence="2" id="KW-0328">Glycosyltransferase</keyword>
<proteinExistence type="inferred from homology"/>
<dbReference type="RefSeq" id="WP_238315910.1">
    <property type="nucleotide sequence ID" value="NZ_BQKV01000018.1"/>
</dbReference>
<comment type="similarity">
    <text evidence="1">Belongs to the glycosyltransferase 2 family.</text>
</comment>
<gene>
    <name evidence="5" type="ORF">JCM17207_03440</name>
</gene>
<keyword evidence="4" id="KW-0472">Membrane</keyword>
<keyword evidence="3 5" id="KW-0808">Transferase</keyword>
<dbReference type="EMBL" id="BQKV01000018">
    <property type="protein sequence ID" value="GJN63719.1"/>
    <property type="molecule type" value="Genomic_DNA"/>
</dbReference>
<evidence type="ECO:0000313" key="5">
    <source>
        <dbReference type="EMBL" id="GJN63719.1"/>
    </source>
</evidence>
<feature type="transmembrane region" description="Helical" evidence="4">
    <location>
        <begin position="392"/>
        <end position="418"/>
    </location>
</feature>
<dbReference type="Gene3D" id="3.90.550.10">
    <property type="entry name" value="Spore Coat Polysaccharide Biosynthesis Protein SpsA, Chain A"/>
    <property type="match status" value="1"/>
</dbReference>
<dbReference type="Proteomes" id="UP001055185">
    <property type="component" value="Unassembled WGS sequence"/>
</dbReference>
<evidence type="ECO:0000256" key="1">
    <source>
        <dbReference type="ARBA" id="ARBA00006739"/>
    </source>
</evidence>
<keyword evidence="6" id="KW-1185">Reference proteome</keyword>
<evidence type="ECO:0000256" key="4">
    <source>
        <dbReference type="SAM" id="Phobius"/>
    </source>
</evidence>
<dbReference type="SUPFAM" id="SSF53448">
    <property type="entry name" value="Nucleotide-diphospho-sugar transferases"/>
    <property type="match status" value="1"/>
</dbReference>
<protein>
    <submittedName>
        <fullName evidence="5">Glycosyl transferase</fullName>
    </submittedName>
</protein>
<feature type="transmembrane region" description="Helical" evidence="4">
    <location>
        <begin position="359"/>
        <end position="380"/>
    </location>
</feature>
<accession>A0AA37MS75</accession>
<dbReference type="PANTHER" id="PTHR43630:SF1">
    <property type="entry name" value="POLY-BETA-1,6-N-ACETYL-D-GLUCOSAMINE SYNTHASE"/>
    <property type="match status" value="1"/>
</dbReference>
<name>A0AA37MS75_9FIRM</name>